<feature type="transmembrane region" description="Helical" evidence="6">
    <location>
        <begin position="121"/>
        <end position="139"/>
    </location>
</feature>
<protein>
    <submittedName>
        <fullName evidence="7">YitT family protein</fullName>
    </submittedName>
</protein>
<dbReference type="Pfam" id="PF02588">
    <property type="entry name" value="YitT_membrane"/>
    <property type="match status" value="1"/>
</dbReference>
<gene>
    <name evidence="7" type="ORF">JL107_02045</name>
</gene>
<evidence type="ECO:0000256" key="4">
    <source>
        <dbReference type="ARBA" id="ARBA00022989"/>
    </source>
</evidence>
<keyword evidence="2" id="KW-1003">Cell membrane</keyword>
<feature type="transmembrane region" description="Helical" evidence="6">
    <location>
        <begin position="96"/>
        <end position="115"/>
    </location>
</feature>
<dbReference type="PANTHER" id="PTHR33545:SF5">
    <property type="entry name" value="UPF0750 MEMBRANE PROTEIN YITT"/>
    <property type="match status" value="1"/>
</dbReference>
<keyword evidence="4 6" id="KW-1133">Transmembrane helix</keyword>
<dbReference type="PANTHER" id="PTHR33545">
    <property type="entry name" value="UPF0750 MEMBRANE PROTEIN YITT-RELATED"/>
    <property type="match status" value="1"/>
</dbReference>
<comment type="subcellular location">
    <subcellularLocation>
        <location evidence="1">Cell membrane</location>
        <topology evidence="1">Multi-pass membrane protein</topology>
    </subcellularLocation>
</comment>
<evidence type="ECO:0000256" key="2">
    <source>
        <dbReference type="ARBA" id="ARBA00022475"/>
    </source>
</evidence>
<dbReference type="RefSeq" id="WP_205255357.1">
    <property type="nucleotide sequence ID" value="NZ_BAAAPV010000001.1"/>
</dbReference>
<evidence type="ECO:0000256" key="6">
    <source>
        <dbReference type="SAM" id="Phobius"/>
    </source>
</evidence>
<proteinExistence type="predicted"/>
<evidence type="ECO:0000313" key="8">
    <source>
        <dbReference type="Proteomes" id="UP000663801"/>
    </source>
</evidence>
<evidence type="ECO:0000256" key="1">
    <source>
        <dbReference type="ARBA" id="ARBA00004651"/>
    </source>
</evidence>
<sequence length="213" mass="22112">MSASTDRPVRPVPARSPLHHSVLDDTLGLLTGTVLAALGLFLLTASHAVTGGTAGVALLVSYATPLPFGALFFLVNLPFFVLAVRAKGWAFTVRSAVCVAAVSVLSALLPSVIGLEHLNPVVGVLLGNLLVGVALLVLFRHHTSLGGFGILALVVQERTGWRAGYVQMALDVVVVLTALAVVPPGNVLISAAGAIVLNLVLALNHRPGRYQDR</sequence>
<name>A0A938YI83_9ACTN</name>
<dbReference type="InterPro" id="IPR003740">
    <property type="entry name" value="YitT"/>
</dbReference>
<feature type="transmembrane region" description="Helical" evidence="6">
    <location>
        <begin position="66"/>
        <end position="84"/>
    </location>
</feature>
<keyword evidence="5 6" id="KW-0472">Membrane</keyword>
<evidence type="ECO:0000313" key="7">
    <source>
        <dbReference type="EMBL" id="MBM9475218.1"/>
    </source>
</evidence>
<dbReference type="Proteomes" id="UP000663801">
    <property type="component" value="Unassembled WGS sequence"/>
</dbReference>
<feature type="transmembrane region" description="Helical" evidence="6">
    <location>
        <begin position="160"/>
        <end position="181"/>
    </location>
</feature>
<evidence type="ECO:0000256" key="5">
    <source>
        <dbReference type="ARBA" id="ARBA00023136"/>
    </source>
</evidence>
<dbReference type="GO" id="GO:0005886">
    <property type="term" value="C:plasma membrane"/>
    <property type="evidence" value="ECO:0007669"/>
    <property type="project" value="UniProtKB-SubCell"/>
</dbReference>
<dbReference type="EMBL" id="JAERWL010000002">
    <property type="protein sequence ID" value="MBM9475218.1"/>
    <property type="molecule type" value="Genomic_DNA"/>
</dbReference>
<feature type="transmembrane region" description="Helical" evidence="6">
    <location>
        <begin position="27"/>
        <end position="46"/>
    </location>
</feature>
<evidence type="ECO:0000256" key="3">
    <source>
        <dbReference type="ARBA" id="ARBA00022692"/>
    </source>
</evidence>
<organism evidence="7 8">
    <name type="scientific">Nakamurella flavida</name>
    <dbReference type="NCBI Taxonomy" id="363630"/>
    <lineage>
        <taxon>Bacteria</taxon>
        <taxon>Bacillati</taxon>
        <taxon>Actinomycetota</taxon>
        <taxon>Actinomycetes</taxon>
        <taxon>Nakamurellales</taxon>
        <taxon>Nakamurellaceae</taxon>
        <taxon>Nakamurella</taxon>
    </lineage>
</organism>
<comment type="caution">
    <text evidence="7">The sequence shown here is derived from an EMBL/GenBank/DDBJ whole genome shotgun (WGS) entry which is preliminary data.</text>
</comment>
<keyword evidence="3 6" id="KW-0812">Transmembrane</keyword>
<reference evidence="7" key="1">
    <citation type="submission" date="2021-01" db="EMBL/GenBank/DDBJ databases">
        <title>KCTC 19127 draft genome.</title>
        <authorList>
            <person name="An D."/>
        </authorList>
    </citation>
    <scope>NUCLEOTIDE SEQUENCE</scope>
    <source>
        <strain evidence="7">KCTC 19127</strain>
    </source>
</reference>
<feature type="transmembrane region" description="Helical" evidence="6">
    <location>
        <begin position="187"/>
        <end position="204"/>
    </location>
</feature>
<accession>A0A938YI83</accession>
<keyword evidence="8" id="KW-1185">Reference proteome</keyword>
<dbReference type="AlphaFoldDB" id="A0A938YI83"/>
<dbReference type="InterPro" id="IPR051461">
    <property type="entry name" value="UPF0750_membrane"/>
</dbReference>